<gene>
    <name evidence="1" type="ORF">APUU_11404S</name>
</gene>
<reference evidence="1" key="1">
    <citation type="submission" date="2021-01" db="EMBL/GenBank/DDBJ databases">
        <authorList>
            <consortium name="Aspergillus puulaauensis MK2 genome sequencing consortium"/>
            <person name="Kazuki M."/>
            <person name="Futagami T."/>
        </authorList>
    </citation>
    <scope>NUCLEOTIDE SEQUENCE</scope>
    <source>
        <strain evidence="1">MK2</strain>
    </source>
</reference>
<dbReference type="EMBL" id="AP024443">
    <property type="protein sequence ID" value="BCS18576.1"/>
    <property type="molecule type" value="Genomic_DNA"/>
</dbReference>
<keyword evidence="2" id="KW-1185">Reference proteome</keyword>
<name>A0A7R7XC85_9EURO</name>
<dbReference type="RefSeq" id="XP_041550770.1">
    <property type="nucleotide sequence ID" value="XM_041697491.1"/>
</dbReference>
<proteinExistence type="predicted"/>
<accession>A0A7R7XC85</accession>
<dbReference type="GeneID" id="64968581"/>
<dbReference type="Proteomes" id="UP000654913">
    <property type="component" value="Chromosome 1"/>
</dbReference>
<evidence type="ECO:0000313" key="1">
    <source>
        <dbReference type="EMBL" id="BCS18576.1"/>
    </source>
</evidence>
<reference evidence="1" key="2">
    <citation type="submission" date="2021-02" db="EMBL/GenBank/DDBJ databases">
        <title>Aspergillus puulaauensis MK2 genome sequence.</title>
        <authorList>
            <person name="Futagami T."/>
            <person name="Mori K."/>
            <person name="Kadooka C."/>
            <person name="Tanaka T."/>
        </authorList>
    </citation>
    <scope>NUCLEOTIDE SEQUENCE</scope>
    <source>
        <strain evidence="1">MK2</strain>
    </source>
</reference>
<dbReference type="KEGG" id="apuu:APUU_11404S"/>
<protein>
    <submittedName>
        <fullName evidence="1">Uncharacterized protein</fullName>
    </submittedName>
</protein>
<sequence length="100" mass="10462">MWLGCQTSRLTVCDRFVVVLSPNGLTLHCSIGGYASVGRPCGDPNTLAALVFYEILAGDWTKTLAWAVDSWLLDGALSTVFANSALSGTIVPAVGSSTLI</sequence>
<dbReference type="AlphaFoldDB" id="A0A7R7XC85"/>
<evidence type="ECO:0000313" key="2">
    <source>
        <dbReference type="Proteomes" id="UP000654913"/>
    </source>
</evidence>
<organism evidence="1 2">
    <name type="scientific">Aspergillus puulaauensis</name>
    <dbReference type="NCBI Taxonomy" id="1220207"/>
    <lineage>
        <taxon>Eukaryota</taxon>
        <taxon>Fungi</taxon>
        <taxon>Dikarya</taxon>
        <taxon>Ascomycota</taxon>
        <taxon>Pezizomycotina</taxon>
        <taxon>Eurotiomycetes</taxon>
        <taxon>Eurotiomycetidae</taxon>
        <taxon>Eurotiales</taxon>
        <taxon>Aspergillaceae</taxon>
        <taxon>Aspergillus</taxon>
    </lineage>
</organism>